<dbReference type="AlphaFoldDB" id="G4CH43"/>
<proteinExistence type="predicted"/>
<gene>
    <name evidence="1" type="ORF">HMPREF9371_0932</name>
</gene>
<dbReference type="HOGENOM" id="CLU_3313305_0_0_4"/>
<sequence length="39" mass="4056">MAVCWVKSRICGVEHAGKLPHLAAPAGLTGATYQTTSQT</sequence>
<keyword evidence="2" id="KW-1185">Reference proteome</keyword>
<evidence type="ECO:0000313" key="1">
    <source>
        <dbReference type="EMBL" id="EGY52844.1"/>
    </source>
</evidence>
<evidence type="ECO:0000313" key="2">
    <source>
        <dbReference type="Proteomes" id="UP000003019"/>
    </source>
</evidence>
<reference evidence="1 2" key="1">
    <citation type="submission" date="2011-05" db="EMBL/GenBank/DDBJ databases">
        <authorList>
            <person name="Muzny D."/>
            <person name="Qin X."/>
            <person name="Deng J."/>
            <person name="Jiang H."/>
            <person name="Liu Y."/>
            <person name="Qu J."/>
            <person name="Song X.-Z."/>
            <person name="Zhang L."/>
            <person name="Thornton R."/>
            <person name="Coyle M."/>
            <person name="Francisco L."/>
            <person name="Jackson L."/>
            <person name="Javaid M."/>
            <person name="Korchina V."/>
            <person name="Kovar C."/>
            <person name="Mata R."/>
            <person name="Mathew T."/>
            <person name="Ngo R."/>
            <person name="Nguyen L."/>
            <person name="Nguyen N."/>
            <person name="Okwuonu G."/>
            <person name="Ongeri F."/>
            <person name="Pham C."/>
            <person name="Simmons D."/>
            <person name="Wilczek-Boney K."/>
            <person name="Hale W."/>
            <person name="Jakkamsetti A."/>
            <person name="Pham P."/>
            <person name="Ruth R."/>
            <person name="San Lucas F."/>
            <person name="Warren J."/>
            <person name="Zhang J."/>
            <person name="Zhao Z."/>
            <person name="Zhou C."/>
            <person name="Zhu D."/>
            <person name="Lee S."/>
            <person name="Bess C."/>
            <person name="Blankenburg K."/>
            <person name="Forbes L."/>
            <person name="Fu Q."/>
            <person name="Gubbala S."/>
            <person name="Hirani K."/>
            <person name="Jayaseelan J.C."/>
            <person name="Lara F."/>
            <person name="Munidasa M."/>
            <person name="Palculict T."/>
            <person name="Patil S."/>
            <person name="Pu L.-L."/>
            <person name="Saada N."/>
            <person name="Tang L."/>
            <person name="Weissenberger G."/>
            <person name="Zhu Y."/>
            <person name="Hemphill L."/>
            <person name="Shang Y."/>
            <person name="Youmans B."/>
            <person name="Ayvaz T."/>
            <person name="Ross M."/>
            <person name="Santibanez J."/>
            <person name="Aqrawi P."/>
            <person name="Gross S."/>
            <person name="Joshi V."/>
            <person name="Fowler G."/>
            <person name="Nazareth L."/>
            <person name="Reid J."/>
            <person name="Worley K."/>
            <person name="Petrosino J."/>
            <person name="Highlander S."/>
            <person name="Gibbs R."/>
        </authorList>
    </citation>
    <scope>NUCLEOTIDE SEQUENCE [LARGE SCALE GENOMIC DNA]</scope>
    <source>
        <strain evidence="1 2">871</strain>
    </source>
</reference>
<dbReference type="EMBL" id="AGAY01000032">
    <property type="protein sequence ID" value="EGY52844.1"/>
    <property type="molecule type" value="Genomic_DNA"/>
</dbReference>
<dbReference type="STRING" id="1032488.HMPREF9371_0932"/>
<accession>G4CH43</accession>
<dbReference type="Proteomes" id="UP000003019">
    <property type="component" value="Unassembled WGS sequence"/>
</dbReference>
<dbReference type="PATRIC" id="fig|1032488.3.peg.869"/>
<protein>
    <submittedName>
        <fullName evidence="1">Uncharacterized protein</fullName>
    </submittedName>
</protein>
<comment type="caution">
    <text evidence="1">The sequence shown here is derived from an EMBL/GenBank/DDBJ whole genome shotgun (WGS) entry which is preliminary data.</text>
</comment>
<organism evidence="1 2">
    <name type="scientific">Neisseria shayeganii 871</name>
    <dbReference type="NCBI Taxonomy" id="1032488"/>
    <lineage>
        <taxon>Bacteria</taxon>
        <taxon>Pseudomonadati</taxon>
        <taxon>Pseudomonadota</taxon>
        <taxon>Betaproteobacteria</taxon>
        <taxon>Neisseriales</taxon>
        <taxon>Neisseriaceae</taxon>
        <taxon>Neisseria</taxon>
    </lineage>
</organism>
<name>G4CH43_9NEIS</name>